<evidence type="ECO:0000313" key="10">
    <source>
        <dbReference type="EMBL" id="CCI82923.1"/>
    </source>
</evidence>
<feature type="transmembrane region" description="Helical" evidence="9">
    <location>
        <begin position="449"/>
        <end position="468"/>
    </location>
</feature>
<dbReference type="GO" id="GO:0006865">
    <property type="term" value="P:amino acid transport"/>
    <property type="evidence" value="ECO:0007669"/>
    <property type="project" value="UniProtKB-KW"/>
</dbReference>
<organism evidence="10 11">
    <name type="scientific">Corynebacterium otitidis ATCC 51513</name>
    <dbReference type="NCBI Taxonomy" id="883169"/>
    <lineage>
        <taxon>Bacteria</taxon>
        <taxon>Bacillati</taxon>
        <taxon>Actinomycetota</taxon>
        <taxon>Actinomycetes</taxon>
        <taxon>Mycobacteriales</taxon>
        <taxon>Corynebacteriaceae</taxon>
        <taxon>Corynebacterium</taxon>
    </lineage>
</organism>
<feature type="transmembrane region" description="Helical" evidence="9">
    <location>
        <begin position="576"/>
        <end position="597"/>
    </location>
</feature>
<keyword evidence="7 9" id="KW-1133">Transmembrane helix</keyword>
<dbReference type="GO" id="GO:0005886">
    <property type="term" value="C:plasma membrane"/>
    <property type="evidence" value="ECO:0007669"/>
    <property type="project" value="UniProtKB-SubCell"/>
</dbReference>
<evidence type="ECO:0000256" key="2">
    <source>
        <dbReference type="ARBA" id="ARBA00008220"/>
    </source>
</evidence>
<dbReference type="PANTHER" id="PTHR42770:SF4">
    <property type="entry name" value="ARGININE_ORNITHINE ANTIPORTER-RELATED"/>
    <property type="match status" value="1"/>
</dbReference>
<dbReference type="AlphaFoldDB" id="I7IWH0"/>
<feature type="transmembrane region" description="Helical" evidence="9">
    <location>
        <begin position="287"/>
        <end position="310"/>
    </location>
</feature>
<evidence type="ECO:0000256" key="9">
    <source>
        <dbReference type="SAM" id="Phobius"/>
    </source>
</evidence>
<keyword evidence="5 9" id="KW-0812">Transmembrane</keyword>
<keyword evidence="3" id="KW-0813">Transport</keyword>
<accession>I7IWH0</accession>
<dbReference type="InterPro" id="IPR002293">
    <property type="entry name" value="AA/rel_permease1"/>
</dbReference>
<feature type="transmembrane region" description="Helical" evidence="9">
    <location>
        <begin position="677"/>
        <end position="695"/>
    </location>
</feature>
<dbReference type="EMBL" id="CAJZ01000024">
    <property type="protein sequence ID" value="CCI82923.1"/>
    <property type="molecule type" value="Genomic_DNA"/>
</dbReference>
<dbReference type="GO" id="GO:0022857">
    <property type="term" value="F:transmembrane transporter activity"/>
    <property type="evidence" value="ECO:0007669"/>
    <property type="project" value="InterPro"/>
</dbReference>
<feature type="transmembrane region" description="Helical" evidence="9">
    <location>
        <begin position="480"/>
        <end position="504"/>
    </location>
</feature>
<evidence type="ECO:0000256" key="4">
    <source>
        <dbReference type="ARBA" id="ARBA00022475"/>
    </source>
</evidence>
<feature type="transmembrane region" description="Helical" evidence="9">
    <location>
        <begin position="654"/>
        <end position="671"/>
    </location>
</feature>
<evidence type="ECO:0000256" key="7">
    <source>
        <dbReference type="ARBA" id="ARBA00022989"/>
    </source>
</evidence>
<feature type="transmembrane region" description="Helical" evidence="9">
    <location>
        <begin position="524"/>
        <end position="547"/>
    </location>
</feature>
<feature type="transmembrane region" description="Helical" evidence="9">
    <location>
        <begin position="331"/>
        <end position="352"/>
    </location>
</feature>
<dbReference type="InterPro" id="IPR004754">
    <property type="entry name" value="Amino_acid_antiprt"/>
</dbReference>
<comment type="similarity">
    <text evidence="2">Belongs to the amino acid-polyamine-organocation (APC) superfamily. Basic amino acid/polyamine antiporter (APA) (TC 2.A.3.2) family.</text>
</comment>
<comment type="subcellular location">
    <subcellularLocation>
        <location evidence="1">Cell membrane</location>
        <topology evidence="1">Multi-pass membrane protein</topology>
    </subcellularLocation>
</comment>
<evidence type="ECO:0000256" key="1">
    <source>
        <dbReference type="ARBA" id="ARBA00004651"/>
    </source>
</evidence>
<keyword evidence="8 9" id="KW-0472">Membrane</keyword>
<sequence>MAKCRARSLKAGNPPLRCVFASRPQLFLRLRVDNPARPVEEVGSARAHLLGKGVGDVPEGEGAALGGDRGVEKHLEEHVGELPFELRVVAAVPGAHRVGELAGLLVEVGEQALVGLGALPLAAAARLGHDRDRPVDGPAAVDDLPSPSEGVGALRIGRRGQRRRFPAAVAWRAAPGAKRLLEQHDQGLRHVRLGGKPPGARGEQPGGQLGLEVVVDEQYRHAPNDSPRSPAARGSCFSVGRVNSGSAQTTRRGVPLWTLVAIIIGSTVGAGVFSLPQNIASVAGPGAMFIGWVVSGVGMLSIAFVFHILARRKPHLDSGVYAYVRAGLGDFIGFASGWGYWLGSVIAQVGYATLFFSTVGYYVPGLSGTNPLGLAIAASALTWVVFAVLAVGVRQAAILNAVTTIAKVVPILAFIVLTAFLGFSWETFADDFWGLEADSVGGVFDQVQGIMLFTVWVFIGIEGASVYSRQARSRRDVSRATVIGFLSVLGLLVAVSTLSFGVLSQDELAALPDNSMASVLEAVVGPWGGALVSAGLCISVLGAYVSWQMLCAEPIMLMATDGLLPKFLSKVNRRGSAWSAQLASTIVIQAIIVVFYFNETTYIQMVQLATVLYLVPYLFSALYLLLLAVRGRGLATQAGVDLRGPTIGAKDNRIHGLVGLLALVYSLWLFYAAEPRYVLFGCLAILPGLVPYVWTRRRRGEQVFNPFEWFVLALVVAAAAAGVWGLAAGTLTL</sequence>
<proteinExistence type="inferred from homology"/>
<feature type="transmembrane region" description="Helical" evidence="9">
    <location>
        <begin position="707"/>
        <end position="727"/>
    </location>
</feature>
<name>I7IWH0_9CORY</name>
<dbReference type="Proteomes" id="UP000011016">
    <property type="component" value="Unassembled WGS sequence"/>
</dbReference>
<feature type="transmembrane region" description="Helical" evidence="9">
    <location>
        <begin position="372"/>
        <end position="393"/>
    </location>
</feature>
<dbReference type="InterPro" id="IPR050367">
    <property type="entry name" value="APC_superfamily"/>
</dbReference>
<evidence type="ECO:0000256" key="8">
    <source>
        <dbReference type="ARBA" id="ARBA00023136"/>
    </source>
</evidence>
<evidence type="ECO:0000256" key="3">
    <source>
        <dbReference type="ARBA" id="ARBA00022448"/>
    </source>
</evidence>
<keyword evidence="6" id="KW-0029">Amino-acid transport</keyword>
<evidence type="ECO:0000313" key="11">
    <source>
        <dbReference type="Proteomes" id="UP000011016"/>
    </source>
</evidence>
<evidence type="ECO:0000256" key="6">
    <source>
        <dbReference type="ARBA" id="ARBA00022970"/>
    </source>
</evidence>
<feature type="transmembrane region" description="Helical" evidence="9">
    <location>
        <begin position="603"/>
        <end position="626"/>
    </location>
</feature>
<dbReference type="Gene3D" id="1.20.1740.10">
    <property type="entry name" value="Amino acid/polyamine transporter I"/>
    <property type="match status" value="1"/>
</dbReference>
<dbReference type="Pfam" id="PF13520">
    <property type="entry name" value="AA_permease_2"/>
    <property type="match status" value="1"/>
</dbReference>
<protein>
    <submittedName>
        <fullName evidence="10">L-lysine transport protein</fullName>
    </submittedName>
</protein>
<feature type="transmembrane region" description="Helical" evidence="9">
    <location>
        <begin position="405"/>
        <end position="425"/>
    </location>
</feature>
<comment type="caution">
    <text evidence="10">The sequence shown here is derived from an EMBL/GenBank/DDBJ whole genome shotgun (WGS) entry which is preliminary data.</text>
</comment>
<gene>
    <name evidence="10" type="primary">lysI</name>
    <name evidence="10" type="ORF">BN46_0173</name>
</gene>
<evidence type="ECO:0000256" key="5">
    <source>
        <dbReference type="ARBA" id="ARBA00022692"/>
    </source>
</evidence>
<dbReference type="PANTHER" id="PTHR42770">
    <property type="entry name" value="AMINO ACID TRANSPORTER-RELATED"/>
    <property type="match status" value="1"/>
</dbReference>
<dbReference type="NCBIfam" id="TIGR00905">
    <property type="entry name" value="2A0302"/>
    <property type="match status" value="1"/>
</dbReference>
<reference evidence="10 11" key="1">
    <citation type="journal article" date="2012" name="J. Bacteriol.">
        <title>Draft Genome Sequence of Turicella otitidis ATCC 51513, Isolated from Middle Ear Fluid from a Child with Otitis Media.</title>
        <authorList>
            <person name="Brinkrolf K."/>
            <person name="Schneider J."/>
            <person name="Knecht M."/>
            <person name="Ruckert C."/>
            <person name="Tauch A."/>
        </authorList>
    </citation>
    <scope>NUCLEOTIDE SEQUENCE [LARGE SCALE GENOMIC DNA]</scope>
    <source>
        <strain evidence="10 11">ATCC 51513</strain>
    </source>
</reference>
<keyword evidence="4" id="KW-1003">Cell membrane</keyword>
<feature type="transmembrane region" description="Helical" evidence="9">
    <location>
        <begin position="254"/>
        <end position="275"/>
    </location>
</feature>